<evidence type="ECO:0000313" key="6">
    <source>
        <dbReference type="Proteomes" id="UP000255234"/>
    </source>
</evidence>
<evidence type="ECO:0000256" key="2">
    <source>
        <dbReference type="ARBA" id="ARBA00023004"/>
    </source>
</evidence>
<keyword evidence="1" id="KW-0479">Metal-binding</keyword>
<dbReference type="InterPro" id="IPR052977">
    <property type="entry name" value="Polyferredoxin-like_ET"/>
</dbReference>
<feature type="domain" description="4Fe-4S ferredoxin-type" evidence="4">
    <location>
        <begin position="33"/>
        <end position="62"/>
    </location>
</feature>
<dbReference type="SUPFAM" id="SSF54862">
    <property type="entry name" value="4Fe-4S ferredoxins"/>
    <property type="match status" value="1"/>
</dbReference>
<proteinExistence type="predicted"/>
<dbReference type="Proteomes" id="UP000255234">
    <property type="component" value="Unassembled WGS sequence"/>
</dbReference>
<dbReference type="InterPro" id="IPR007525">
    <property type="entry name" value="FrhB_FdhB_C"/>
</dbReference>
<protein>
    <submittedName>
        <fullName evidence="5">NADH dehydrogenase subunit I</fullName>
    </submittedName>
</protein>
<organism evidence="5 6">
    <name type="scientific">Megamonas hypermegale</name>
    <dbReference type="NCBI Taxonomy" id="158847"/>
    <lineage>
        <taxon>Bacteria</taxon>
        <taxon>Bacillati</taxon>
        <taxon>Bacillota</taxon>
        <taxon>Negativicutes</taxon>
        <taxon>Selenomonadales</taxon>
        <taxon>Selenomonadaceae</taxon>
        <taxon>Megamonas</taxon>
    </lineage>
</organism>
<dbReference type="EMBL" id="UGPP01000001">
    <property type="protein sequence ID" value="STY69941.1"/>
    <property type="molecule type" value="Genomic_DNA"/>
</dbReference>
<dbReference type="Pfam" id="PF04432">
    <property type="entry name" value="FrhB_FdhB_C"/>
    <property type="match status" value="1"/>
</dbReference>
<name>A0A378NNJ2_9FIRM</name>
<dbReference type="PROSITE" id="PS51379">
    <property type="entry name" value="4FE4S_FER_2"/>
    <property type="match status" value="2"/>
</dbReference>
<dbReference type="InterPro" id="IPR017896">
    <property type="entry name" value="4Fe4S_Fe-S-bd"/>
</dbReference>
<gene>
    <name evidence="5" type="ORF">NCTC10571_00020</name>
</gene>
<dbReference type="Gene3D" id="3.30.70.20">
    <property type="match status" value="1"/>
</dbReference>
<reference evidence="5 6" key="1">
    <citation type="submission" date="2018-06" db="EMBL/GenBank/DDBJ databases">
        <authorList>
            <consortium name="Pathogen Informatics"/>
            <person name="Doyle S."/>
        </authorList>
    </citation>
    <scope>NUCLEOTIDE SEQUENCE [LARGE SCALE GENOMIC DNA]</scope>
    <source>
        <strain evidence="5 6">NCTC10571</strain>
    </source>
</reference>
<dbReference type="PANTHER" id="PTHR43193">
    <property type="match status" value="1"/>
</dbReference>
<dbReference type="Pfam" id="PF12838">
    <property type="entry name" value="Fer4_7"/>
    <property type="match status" value="1"/>
</dbReference>
<dbReference type="InterPro" id="IPR017900">
    <property type="entry name" value="4Fe4S_Fe_S_CS"/>
</dbReference>
<evidence type="ECO:0000256" key="3">
    <source>
        <dbReference type="ARBA" id="ARBA00023014"/>
    </source>
</evidence>
<evidence type="ECO:0000256" key="1">
    <source>
        <dbReference type="ARBA" id="ARBA00022723"/>
    </source>
</evidence>
<keyword evidence="3" id="KW-0411">Iron-sulfur</keyword>
<dbReference type="AlphaFoldDB" id="A0A378NNJ2"/>
<dbReference type="GO" id="GO:0051536">
    <property type="term" value="F:iron-sulfur cluster binding"/>
    <property type="evidence" value="ECO:0007669"/>
    <property type="project" value="UniProtKB-KW"/>
</dbReference>
<dbReference type="PROSITE" id="PS00198">
    <property type="entry name" value="4FE4S_FER_1"/>
    <property type="match status" value="1"/>
</dbReference>
<evidence type="ECO:0000259" key="4">
    <source>
        <dbReference type="PROSITE" id="PS51379"/>
    </source>
</evidence>
<keyword evidence="2" id="KW-0408">Iron</keyword>
<dbReference type="GO" id="GO:0046872">
    <property type="term" value="F:metal ion binding"/>
    <property type="evidence" value="ECO:0007669"/>
    <property type="project" value="UniProtKB-KW"/>
</dbReference>
<dbReference type="PANTHER" id="PTHR43193:SF2">
    <property type="entry name" value="POLYFERREDOXIN PROTEIN FWDF"/>
    <property type="match status" value="1"/>
</dbReference>
<evidence type="ECO:0000313" key="5">
    <source>
        <dbReference type="EMBL" id="STY69941.1"/>
    </source>
</evidence>
<feature type="domain" description="4Fe-4S ferredoxin-type" evidence="4">
    <location>
        <begin position="1"/>
        <end position="28"/>
    </location>
</feature>
<dbReference type="RefSeq" id="WP_115150774.1">
    <property type="nucleotide sequence ID" value="NZ_UGPP01000001.1"/>
</dbReference>
<sequence>MLCSKNSCTGCLSCQNICPKNAIQVITDKQGFWQPQIDKEKCINCGLCHKSCPVYFKPHNEENLAEIYACWHKNPQKRQQAASGGLFTALMLQALSQNFYVCGSTLTADLKAKHIIINKIEDYPLLIGSKYVQSFIGTTYKDIRKLLLQGEKVLFSGTPCQVAGLYAFLKKRYEGQLFTVDLLCHGVPSPQIFKDYLNHLKSTHNANVIDFKFREKPGWRRYQVIAKFDNNKKDISYKDTNEYIKGFLKGNFLRSSCYNCAYTNLDRVSDLTIGDFWNYFSDNVNSEDIDDDKGISMLLINTQNGKSLFNKTKEDLIYFAKDFQKSIEKSPRLHKPTKKPETYEQFWQDYAQHDFSYMLKNYF</sequence>
<accession>A0A378NNJ2</accession>